<gene>
    <name evidence="2" type="primary">TNNI1</name>
</gene>
<organism evidence="1 2">
    <name type="scientific">Camelus bactrianus</name>
    <name type="common">Bactrian camel</name>
    <dbReference type="NCBI Taxonomy" id="9837"/>
    <lineage>
        <taxon>Eukaryota</taxon>
        <taxon>Metazoa</taxon>
        <taxon>Chordata</taxon>
        <taxon>Craniata</taxon>
        <taxon>Vertebrata</taxon>
        <taxon>Euteleostomi</taxon>
        <taxon>Mammalia</taxon>
        <taxon>Eutheria</taxon>
        <taxon>Laurasiatheria</taxon>
        <taxon>Artiodactyla</taxon>
        <taxon>Tylopoda</taxon>
        <taxon>Camelidae</taxon>
        <taxon>Camelus</taxon>
    </lineage>
</organism>
<keyword evidence="1" id="KW-1185">Reference proteome</keyword>
<sequence length="390" mass="43822">MAVSQVSVESLGSTPHSGGPWLRTGKNSRASVRSNLPRAGYRNVQPSSRWLGHRSAPEHLSAEDQSPIVCGICLAHKKTLPAIRRDKDYYSHQAISHCSCPSRAPWGGLRVRKSRMRAPECYDADLRSNFHHADPGIFPTQKNNKTFRKPFMLNCEDTEAQKPLPCESLSLLKGVLSGGSEAPRVAGSGTAAQSRFLVLTCLFSLSPQRKPKITASRKLLLKSLMLAKAKECWEQEHEEREAEKARYLAERIPTLQTRGLSLSALQDLCRELHAKVEVVDEERYDIEAKCLHNTREIKDLKLKVLDLRGKFKRPPLRRVRVSADAMLRALLGSKHKVSMDLRANLKSVKKEDTEKERPVEVGDWRKNVEAMSGMEGRKKMFDAAKSPTTQ</sequence>
<accession>A0AC58PBZ9</accession>
<dbReference type="Proteomes" id="UP001732780">
    <property type="component" value="Chromosome 23"/>
</dbReference>
<reference evidence="2" key="1">
    <citation type="submission" date="2025-08" db="UniProtKB">
        <authorList>
            <consortium name="RefSeq"/>
        </authorList>
    </citation>
    <scope>IDENTIFICATION</scope>
    <source>
        <tissue evidence="2">Blood</tissue>
    </source>
</reference>
<proteinExistence type="predicted"/>
<dbReference type="RefSeq" id="XP_074207550.1">
    <property type="nucleotide sequence ID" value="XM_074351449.1"/>
</dbReference>
<protein>
    <submittedName>
        <fullName evidence="2">Troponin I, slow skeletal muscle</fullName>
    </submittedName>
</protein>
<evidence type="ECO:0000313" key="2">
    <source>
        <dbReference type="RefSeq" id="XP_074207550.1"/>
    </source>
</evidence>
<name>A0AC58PBZ9_CAMBA</name>
<evidence type="ECO:0000313" key="1">
    <source>
        <dbReference type="Proteomes" id="UP001732780"/>
    </source>
</evidence>